<name>A0A9N9XGF9_DIABA</name>
<dbReference type="GO" id="GO:0033617">
    <property type="term" value="P:mitochondrial respiratory chain complex IV assembly"/>
    <property type="evidence" value="ECO:0007669"/>
    <property type="project" value="InterPro"/>
</dbReference>
<feature type="compositionally biased region" description="Basic and acidic residues" evidence="1">
    <location>
        <begin position="1"/>
        <end position="13"/>
    </location>
</feature>
<dbReference type="EMBL" id="OU898284">
    <property type="protein sequence ID" value="CAG9840645.1"/>
    <property type="molecule type" value="Genomic_DNA"/>
</dbReference>
<gene>
    <name evidence="2" type="ORF">DIABBA_LOCUS13270</name>
</gene>
<evidence type="ECO:0000256" key="1">
    <source>
        <dbReference type="SAM" id="MobiDB-lite"/>
    </source>
</evidence>
<sequence length="80" mass="9365">MEDCEPCKRREMSSGHGNQELTDPVEEMLKKTGCINLHYKVQDCISETKDWRQCQSQVIEFRKCMQQHQESRSKSGSQNT</sequence>
<dbReference type="PANTHER" id="PTHR13639:SF2">
    <property type="entry name" value="CYTOCHROME C OXIDASE ASSEMBLY FACTOR 4 HOMOLOG, MITOCHONDRIAL"/>
    <property type="match status" value="1"/>
</dbReference>
<dbReference type="PANTHER" id="PTHR13639">
    <property type="entry name" value="CYTOCHROME C OXIDASE ASSEMBLY FACTOR 4 HOMOLOG, MITOCHONDRIAL"/>
    <property type="match status" value="1"/>
</dbReference>
<reference evidence="2" key="1">
    <citation type="submission" date="2022-01" db="EMBL/GenBank/DDBJ databases">
        <authorList>
            <person name="King R."/>
        </authorList>
    </citation>
    <scope>NUCLEOTIDE SEQUENCE</scope>
</reference>
<dbReference type="OrthoDB" id="5586401at2759"/>
<keyword evidence="3" id="KW-1185">Reference proteome</keyword>
<feature type="region of interest" description="Disordered" evidence="1">
    <location>
        <begin position="1"/>
        <end position="22"/>
    </location>
</feature>
<dbReference type="Proteomes" id="UP001153709">
    <property type="component" value="Chromosome 9"/>
</dbReference>
<proteinExistence type="predicted"/>
<protein>
    <submittedName>
        <fullName evidence="2">Uncharacterized protein</fullName>
    </submittedName>
</protein>
<evidence type="ECO:0000313" key="3">
    <source>
        <dbReference type="Proteomes" id="UP001153709"/>
    </source>
</evidence>
<evidence type="ECO:0000313" key="2">
    <source>
        <dbReference type="EMBL" id="CAG9840645.1"/>
    </source>
</evidence>
<accession>A0A9N9XGF9</accession>
<organism evidence="2 3">
    <name type="scientific">Diabrotica balteata</name>
    <name type="common">Banded cucumber beetle</name>
    <dbReference type="NCBI Taxonomy" id="107213"/>
    <lineage>
        <taxon>Eukaryota</taxon>
        <taxon>Metazoa</taxon>
        <taxon>Ecdysozoa</taxon>
        <taxon>Arthropoda</taxon>
        <taxon>Hexapoda</taxon>
        <taxon>Insecta</taxon>
        <taxon>Pterygota</taxon>
        <taxon>Neoptera</taxon>
        <taxon>Endopterygota</taxon>
        <taxon>Coleoptera</taxon>
        <taxon>Polyphaga</taxon>
        <taxon>Cucujiformia</taxon>
        <taxon>Chrysomeloidea</taxon>
        <taxon>Chrysomelidae</taxon>
        <taxon>Galerucinae</taxon>
        <taxon>Diabroticina</taxon>
        <taxon>Diabroticites</taxon>
        <taxon>Diabrotica</taxon>
    </lineage>
</organism>
<dbReference type="AlphaFoldDB" id="A0A9N9XGF9"/>
<dbReference type="GO" id="GO:0005758">
    <property type="term" value="C:mitochondrial intermembrane space"/>
    <property type="evidence" value="ECO:0007669"/>
    <property type="project" value="InterPro"/>
</dbReference>
<dbReference type="InterPro" id="IPR039870">
    <property type="entry name" value="Coa4-like"/>
</dbReference>